<sequence length="194" mass="20962">MGKVHDSISGRLREFIEAQKVFFVATAPSDPGGHVNVSPKGVGGSFAVLDEHTVAYLDYTTSGAETIAHLRENGRITVMFCAFDGPPNIVRLHGTGRFVTLDDDEFAGLTAHFTDLRGARAVIVVDVRRVSDSCGFGVPLMDYTGERDLLPAYADRKGEDGQARYRAQRNRVSIDGLPAFDYDPAPATPSDVSS</sequence>
<dbReference type="SUPFAM" id="SSF50475">
    <property type="entry name" value="FMN-binding split barrel"/>
    <property type="match status" value="1"/>
</dbReference>
<gene>
    <name evidence="2" type="ORF">F7O44_27955</name>
</gene>
<dbReference type="Proteomes" id="UP000460435">
    <property type="component" value="Unassembled WGS sequence"/>
</dbReference>
<dbReference type="PANTHER" id="PTHR39336">
    <property type="entry name" value="PYRIDOXAMINE PHOSPHATE OXIDASE FAMILY PROTEIN (AFU_ORTHOLOGUE AFUA_6G11440)"/>
    <property type="match status" value="1"/>
</dbReference>
<dbReference type="AlphaFoldDB" id="A0A7K3MC67"/>
<dbReference type="RefSeq" id="WP_162453624.1">
    <property type="nucleotide sequence ID" value="NZ_WLZY01000015.1"/>
</dbReference>
<organism evidence="2 3">
    <name type="scientific">Phytoactinopolyspora mesophila</name>
    <dbReference type="NCBI Taxonomy" id="2650750"/>
    <lineage>
        <taxon>Bacteria</taxon>
        <taxon>Bacillati</taxon>
        <taxon>Actinomycetota</taxon>
        <taxon>Actinomycetes</taxon>
        <taxon>Jiangellales</taxon>
        <taxon>Jiangellaceae</taxon>
        <taxon>Phytoactinopolyspora</taxon>
    </lineage>
</organism>
<evidence type="ECO:0000313" key="3">
    <source>
        <dbReference type="Proteomes" id="UP000460435"/>
    </source>
</evidence>
<dbReference type="PANTHER" id="PTHR39336:SF1">
    <property type="entry name" value="PYRIDOXAMINE PHOSPHATE OXIDASE FAMILY PROTEIN (AFU_ORTHOLOGUE AFUA_6G11440)"/>
    <property type="match status" value="1"/>
</dbReference>
<evidence type="ECO:0000313" key="2">
    <source>
        <dbReference type="EMBL" id="NDL60915.1"/>
    </source>
</evidence>
<protein>
    <submittedName>
        <fullName evidence="2">Pyridoxamine 5'-phosphate oxidase family protein</fullName>
    </submittedName>
</protein>
<dbReference type="InterPro" id="IPR011576">
    <property type="entry name" value="Pyridox_Oxase_N"/>
</dbReference>
<reference evidence="2 3" key="1">
    <citation type="submission" date="2019-11" db="EMBL/GenBank/DDBJ databases">
        <authorList>
            <person name="Li X.-J."/>
            <person name="Feng X.-M."/>
        </authorList>
    </citation>
    <scope>NUCLEOTIDE SEQUENCE [LARGE SCALE GENOMIC DNA]</scope>
    <source>
        <strain evidence="2 3">XMNu-373</strain>
    </source>
</reference>
<accession>A0A7K3MC67</accession>
<dbReference type="Gene3D" id="2.30.110.10">
    <property type="entry name" value="Electron Transport, Fmn-binding Protein, Chain A"/>
    <property type="match status" value="1"/>
</dbReference>
<evidence type="ECO:0000259" key="1">
    <source>
        <dbReference type="Pfam" id="PF01243"/>
    </source>
</evidence>
<keyword evidence="3" id="KW-1185">Reference proteome</keyword>
<dbReference type="EMBL" id="WLZY01000015">
    <property type="protein sequence ID" value="NDL60915.1"/>
    <property type="molecule type" value="Genomic_DNA"/>
</dbReference>
<name>A0A7K3MC67_9ACTN</name>
<proteinExistence type="predicted"/>
<dbReference type="Pfam" id="PF01243">
    <property type="entry name" value="PNPOx_N"/>
    <property type="match status" value="1"/>
</dbReference>
<comment type="caution">
    <text evidence="2">The sequence shown here is derived from an EMBL/GenBank/DDBJ whole genome shotgun (WGS) entry which is preliminary data.</text>
</comment>
<feature type="domain" description="Pyridoxamine 5'-phosphate oxidase N-terminal" evidence="1">
    <location>
        <begin position="11"/>
        <end position="133"/>
    </location>
</feature>
<dbReference type="InterPro" id="IPR012349">
    <property type="entry name" value="Split_barrel_FMN-bd"/>
</dbReference>